<sequence>MKNIHLSDRSRSGIITKFMLLCQALDHRRSLFFQKILPTV</sequence>
<accession>A0A6J4MT91</accession>
<protein>
    <submittedName>
        <fullName evidence="1">Uncharacterized protein</fullName>
    </submittedName>
</protein>
<dbReference type="AlphaFoldDB" id="A0A6J4MT91"/>
<dbReference type="EMBL" id="CADCTZ010000793">
    <property type="protein sequence ID" value="CAA9366605.1"/>
    <property type="molecule type" value="Genomic_DNA"/>
</dbReference>
<organism evidence="1">
    <name type="scientific">uncultured Microcoleus sp</name>
    <dbReference type="NCBI Taxonomy" id="259945"/>
    <lineage>
        <taxon>Bacteria</taxon>
        <taxon>Bacillati</taxon>
        <taxon>Cyanobacteriota</taxon>
        <taxon>Cyanophyceae</taxon>
        <taxon>Oscillatoriophycideae</taxon>
        <taxon>Oscillatoriales</taxon>
        <taxon>Microcoleaceae</taxon>
        <taxon>Microcoleus</taxon>
        <taxon>environmental samples</taxon>
    </lineage>
</organism>
<name>A0A6J4MT91_9CYAN</name>
<evidence type="ECO:0000313" key="1">
    <source>
        <dbReference type="EMBL" id="CAA9366605.1"/>
    </source>
</evidence>
<reference evidence="1" key="1">
    <citation type="submission" date="2020-02" db="EMBL/GenBank/DDBJ databases">
        <authorList>
            <person name="Meier V. D."/>
        </authorList>
    </citation>
    <scope>NUCLEOTIDE SEQUENCE</scope>
    <source>
        <strain evidence="1">AVDCRST_MAG84</strain>
    </source>
</reference>
<proteinExistence type="predicted"/>
<gene>
    <name evidence="1" type="ORF">AVDCRST_MAG84-3886</name>
</gene>